<organism evidence="2 3">
    <name type="scientific">Actinacidiphila cocklensis</name>
    <dbReference type="NCBI Taxonomy" id="887465"/>
    <lineage>
        <taxon>Bacteria</taxon>
        <taxon>Bacillati</taxon>
        <taxon>Actinomycetota</taxon>
        <taxon>Actinomycetes</taxon>
        <taxon>Kitasatosporales</taxon>
        <taxon>Streptomycetaceae</taxon>
        <taxon>Actinacidiphila</taxon>
    </lineage>
</organism>
<comment type="caution">
    <text evidence="2">The sequence shown here is derived from an EMBL/GenBank/DDBJ whole genome shotgun (WGS) entry which is preliminary data.</text>
</comment>
<evidence type="ECO:0000313" key="3">
    <source>
        <dbReference type="Proteomes" id="UP001152519"/>
    </source>
</evidence>
<feature type="compositionally biased region" description="Basic and acidic residues" evidence="1">
    <location>
        <begin position="39"/>
        <end position="55"/>
    </location>
</feature>
<evidence type="ECO:0000256" key="1">
    <source>
        <dbReference type="SAM" id="MobiDB-lite"/>
    </source>
</evidence>
<protein>
    <submittedName>
        <fullName evidence="2">Uncharacterized protein</fullName>
    </submittedName>
</protein>
<proteinExistence type="predicted"/>
<keyword evidence="3" id="KW-1185">Reference proteome</keyword>
<name>A0A9W4E3J2_9ACTN</name>
<dbReference type="Proteomes" id="UP001152519">
    <property type="component" value="Unassembled WGS sequence"/>
</dbReference>
<accession>A0A9W4E3J2</accession>
<evidence type="ECO:0000313" key="2">
    <source>
        <dbReference type="EMBL" id="CAG6392087.1"/>
    </source>
</evidence>
<dbReference type="EMBL" id="CAJSLV010000043">
    <property type="protein sequence ID" value="CAG6392087.1"/>
    <property type="molecule type" value="Genomic_DNA"/>
</dbReference>
<reference evidence="2" key="1">
    <citation type="submission" date="2021-05" db="EMBL/GenBank/DDBJ databases">
        <authorList>
            <person name="Arsene-Ploetze F."/>
        </authorList>
    </citation>
    <scope>NUCLEOTIDE SEQUENCE</scope>
    <source>
        <strain evidence="2">DSM 42138</strain>
    </source>
</reference>
<dbReference type="AlphaFoldDB" id="A0A9W4E3J2"/>
<sequence>MTQIRSLMLRQIALAQAVQGRWESLADKIVGRGWQLGGHDADGEREGGWRRRDGR</sequence>
<feature type="region of interest" description="Disordered" evidence="1">
    <location>
        <begin position="36"/>
        <end position="55"/>
    </location>
</feature>
<gene>
    <name evidence="2" type="ORF">SCOCK_150059</name>
</gene>